<feature type="compositionally biased region" description="Polar residues" evidence="4">
    <location>
        <begin position="1501"/>
        <end position="1514"/>
    </location>
</feature>
<feature type="compositionally biased region" description="Polar residues" evidence="4">
    <location>
        <begin position="792"/>
        <end position="808"/>
    </location>
</feature>
<feature type="domain" description="Bromo" evidence="5">
    <location>
        <begin position="1166"/>
        <end position="1236"/>
    </location>
</feature>
<dbReference type="FunFam" id="2.130.10.10:FF:002549">
    <property type="entry name" value="Bromodomain and WD repeat domain-containing 3"/>
    <property type="match status" value="1"/>
</dbReference>
<feature type="compositionally biased region" description="Polar residues" evidence="4">
    <location>
        <begin position="768"/>
        <end position="780"/>
    </location>
</feature>
<protein>
    <submittedName>
        <fullName evidence="6">Bromodomain and WD repeat-containing protein 3</fullName>
    </submittedName>
</protein>
<dbReference type="PROSITE" id="PS50294">
    <property type="entry name" value="WD_REPEATS_REGION"/>
    <property type="match status" value="5"/>
</dbReference>
<dbReference type="PROSITE" id="PS50014">
    <property type="entry name" value="BROMODOMAIN_2"/>
    <property type="match status" value="2"/>
</dbReference>
<dbReference type="GO" id="GO:0006357">
    <property type="term" value="P:regulation of transcription by RNA polymerase II"/>
    <property type="evidence" value="ECO:0007669"/>
    <property type="project" value="TreeGrafter"/>
</dbReference>
<evidence type="ECO:0000313" key="6">
    <source>
        <dbReference type="EMBL" id="OWF45864.1"/>
    </source>
</evidence>
<feature type="compositionally biased region" description="Acidic residues" evidence="4">
    <location>
        <begin position="815"/>
        <end position="824"/>
    </location>
</feature>
<dbReference type="InterPro" id="IPR015943">
    <property type="entry name" value="WD40/YVTN_repeat-like_dom_sf"/>
</dbReference>
<comment type="caution">
    <text evidence="6">The sequence shown here is derived from an EMBL/GenBank/DDBJ whole genome shotgun (WGS) entry which is preliminary data.</text>
</comment>
<dbReference type="GO" id="GO:0005634">
    <property type="term" value="C:nucleus"/>
    <property type="evidence" value="ECO:0007669"/>
    <property type="project" value="TreeGrafter"/>
</dbReference>
<feature type="repeat" description="WD" evidence="3">
    <location>
        <begin position="181"/>
        <end position="222"/>
    </location>
</feature>
<dbReference type="InterPro" id="IPR001487">
    <property type="entry name" value="Bromodomain"/>
</dbReference>
<dbReference type="PRINTS" id="PR00503">
    <property type="entry name" value="BROMODOMAIN"/>
</dbReference>
<evidence type="ECO:0000313" key="7">
    <source>
        <dbReference type="Proteomes" id="UP000242188"/>
    </source>
</evidence>
<feature type="compositionally biased region" description="Basic residues" evidence="4">
    <location>
        <begin position="858"/>
        <end position="867"/>
    </location>
</feature>
<dbReference type="Proteomes" id="UP000242188">
    <property type="component" value="Unassembled WGS sequence"/>
</dbReference>
<feature type="compositionally biased region" description="Basic residues" evidence="4">
    <location>
        <begin position="906"/>
        <end position="915"/>
    </location>
</feature>
<feature type="compositionally biased region" description="Basic and acidic residues" evidence="4">
    <location>
        <begin position="1294"/>
        <end position="1314"/>
    </location>
</feature>
<dbReference type="Gene3D" id="2.30.30.1040">
    <property type="match status" value="1"/>
</dbReference>
<evidence type="ECO:0000256" key="1">
    <source>
        <dbReference type="ARBA" id="ARBA00023117"/>
    </source>
</evidence>
<dbReference type="GO" id="GO:0008360">
    <property type="term" value="P:regulation of cell shape"/>
    <property type="evidence" value="ECO:0007669"/>
    <property type="project" value="TreeGrafter"/>
</dbReference>
<feature type="compositionally biased region" description="Acidic residues" evidence="4">
    <location>
        <begin position="1533"/>
        <end position="1545"/>
    </location>
</feature>
<dbReference type="FunFam" id="1.20.920.10:FF:000066">
    <property type="entry name" value="Transcription initiation factor TFIID subunit 1"/>
    <property type="match status" value="2"/>
</dbReference>
<proteinExistence type="predicted"/>
<dbReference type="SMART" id="SM00297">
    <property type="entry name" value="BROMO"/>
    <property type="match status" value="2"/>
</dbReference>
<dbReference type="OrthoDB" id="538223at2759"/>
<dbReference type="Pfam" id="PF12894">
    <property type="entry name" value="ANAPC4_WD40"/>
    <property type="match status" value="1"/>
</dbReference>
<gene>
    <name evidence="6" type="ORF">KP79_PYT07262</name>
</gene>
<sequence>MPSDGSSDVSLSTVESELYFLISRFLASGPCQRASEALRQELTEHQLLPKRLDWEGRQHERSYENLVSLNRHISSSHLLQVCQRLGPLLDKDIKSTVTGLQSLLGAGRQSLLRTKESVNHPRWRPERLVATRHERPLIPPINLVVPSIGHVIKAREMTGGSQRDLICPIFIYSKVCMHARKLGHLSAVYCVAFDRTGQYIFTGADDALIKIWFAASGRLIDTLRGHNSEITDIAVNFENTLLASGSCDKIIRVWCLRTKAPVAVLQAHTGMITSLQFCPQARGEHRILSSTGGDGCVCFWTWNVTTNKFNPKPAKFIERSRAGAQMLCSSFSPGGVFLATGSADHVIRVYFLHVTTPEKICELEAHTDRVDSICYSNGGEKFVSGSRDGTARIWRYDRQEWKSIILAMSTQLSSCVKSETEDKGQKPRVTMVAWNLDDNLVVTAVNDSSLKVWDSHHGKLLHVLKAHEDEVFVLEHSPTDPRIFLSAGHDGYVIIWNLNTGNKIKSYFNMIEGQGHGAVFDCKFCPDGNSFVATDSHGHLLLFGFGSNDKYKEIPQEVFFHTDYRPLMRDSNNYVLDEQTQQPPHLMPPPFLVDVDGNPYPPKFQKLVPGRERCKDNLLVPQMAVNETGDQEVVGERMTEDNDEQLMPPPVAPNNLDGLIQQLQREQDNRMAARGSPRVARSNSGSGGNHGHRVGMRMSGETEGVRQSLGNINQQATQSDLAAWGRRIIVKELHPSELSSCEEVRMAHAEVESKRFLAERKKKPLFFHQQSEATTPVNKQNKSRRRPRAGQHSDTTSPENEETATNRLVTRALYDTEEEEDENDQSGLWNSSSGSDSTDYSDWVGDNNTSSLQPPKRTSLRRRKQRRMTSSDEEEEDQSDTNNDTTTSRRPRPQRKKPEPKEKKLNKTTRRRQQIVKKMDGVEELPEEFRPPEWLTDTKPRKTPYVPQMGDEVMYFRQGHALYLLAVKRHAAYNVNSNKNQPWNKYPHLREQEYVKIVGIKYEVRPPRLCCLKLAFIDPETGKTSGGSFSMKYHDMSDVIDFLVLKQTYDVAMKRKWKANDRFRSMIDDAWWMGTIVSQEPFQQEYPDSMFQCFNVHWDNGEIEKISPWDMEPIGTCQMPNEQGGGVPVTQEEVKSLMYTPITGEWPSCGRDAECERIIRCIEVVMEHSIAEPFLTPVDLNAFPIYAIVIEYPIDLNTIKSRLENRFYRRVNSLQFDVRYIENNANTFNEPGTPIVKSAQITTEILLRVISDEDCTDPHSIITRLCQGEEFSWGSSSSDSDREGNSQTRKRKRGDNDTPRKRQKVEQRHKTPNSWKEECHQLLVTMLHCQDSEPFREPVNPVTYPNYCNVIERPIDLGTVKDNLENGDYTDPTELCKDIRLVFHNSKAFNTNKRSRIYAMTLRLSAMFEEQIKDVVVDWKSAKKRMSRSRSMTENSRYTERRRLLNSLSSEDLPNTSNARPGPSSSGLMSTRRNQRLLNSSTTQADEDDEEEIEVDVDTISGPSTRSSHSNNGARRTRKFRVKKEEPNHYDSETEVESDSSEEEEVIKPSNSQRGQPTKSSASKPAQAKINVKGKQSATSNGQHKTRAATGTIKPRRYCVDGSFNDNEKLSKTAALSHSSLSSSSSTEVDSNNSSSSSSSSDSDSDLSYNGMEAKPPRHTKRCKPVRPSVKPRLKASDNGFVIDRNKKKNQTNSRVKKTSDGATSYGRTKSSGTGKRTTRNQGRQTVRYQEDSDGEPEDSWNLEGSGSGSGSGTDSDYSEGHDRPDISTSSRGRVRKLTARARASLMGE</sequence>
<dbReference type="FunFam" id="2.30.30.1040:FF:000003">
    <property type="entry name" value="Bromodomain and WD repeat domain containing 1"/>
    <property type="match status" value="1"/>
</dbReference>
<dbReference type="Pfam" id="PF25313">
    <property type="entry name" value="BRWD_AD"/>
    <property type="match status" value="1"/>
</dbReference>
<dbReference type="PANTHER" id="PTHR16266:SF17">
    <property type="entry name" value="BRWD3"/>
    <property type="match status" value="1"/>
</dbReference>
<keyword evidence="3" id="KW-0853">WD repeat</keyword>
<feature type="compositionally biased region" description="Basic and acidic residues" evidence="4">
    <location>
        <begin position="1523"/>
        <end position="1532"/>
    </location>
</feature>
<dbReference type="InterPro" id="IPR057452">
    <property type="entry name" value="BRWD/PHIP_N"/>
</dbReference>
<feature type="compositionally biased region" description="Low complexity" evidence="4">
    <location>
        <begin position="825"/>
        <end position="842"/>
    </location>
</feature>
<feature type="compositionally biased region" description="Basic residues" evidence="4">
    <location>
        <begin position="1657"/>
        <end position="1674"/>
    </location>
</feature>
<dbReference type="CDD" id="cd00200">
    <property type="entry name" value="WD40"/>
    <property type="match status" value="1"/>
</dbReference>
<keyword evidence="1 2" id="KW-0103">Bromodomain</keyword>
<feature type="region of interest" description="Disordered" evidence="4">
    <location>
        <begin position="675"/>
        <end position="694"/>
    </location>
</feature>
<feature type="repeat" description="WD" evidence="3">
    <location>
        <begin position="363"/>
        <end position="394"/>
    </location>
</feature>
<feature type="compositionally biased region" description="Low complexity" evidence="4">
    <location>
        <begin position="1617"/>
        <end position="1648"/>
    </location>
</feature>
<dbReference type="Pfam" id="PF00400">
    <property type="entry name" value="WD40"/>
    <property type="match status" value="5"/>
</dbReference>
<feature type="compositionally biased region" description="Polar residues" evidence="4">
    <location>
        <begin position="1574"/>
        <end position="1583"/>
    </location>
</feature>
<feature type="compositionally biased region" description="Polar residues" evidence="4">
    <location>
        <begin position="1446"/>
        <end position="1484"/>
    </location>
</feature>
<organism evidence="6 7">
    <name type="scientific">Mizuhopecten yessoensis</name>
    <name type="common">Japanese scallop</name>
    <name type="synonym">Patinopecten yessoensis</name>
    <dbReference type="NCBI Taxonomy" id="6573"/>
    <lineage>
        <taxon>Eukaryota</taxon>
        <taxon>Metazoa</taxon>
        <taxon>Spiralia</taxon>
        <taxon>Lophotrochozoa</taxon>
        <taxon>Mollusca</taxon>
        <taxon>Bivalvia</taxon>
        <taxon>Autobranchia</taxon>
        <taxon>Pteriomorphia</taxon>
        <taxon>Pectinida</taxon>
        <taxon>Pectinoidea</taxon>
        <taxon>Pectinidae</taxon>
        <taxon>Mizuhopecten</taxon>
    </lineage>
</organism>
<name>A0A210QAV9_MIZYE</name>
<feature type="compositionally biased region" description="Polar residues" evidence="4">
    <location>
        <begin position="1549"/>
        <end position="1564"/>
    </location>
</feature>
<dbReference type="CDD" id="cd05529">
    <property type="entry name" value="Bromo_WDR9_I_like"/>
    <property type="match status" value="1"/>
</dbReference>
<dbReference type="InterPro" id="IPR001680">
    <property type="entry name" value="WD40_rpt"/>
</dbReference>
<feature type="compositionally biased region" description="Basic and acidic residues" evidence="4">
    <location>
        <begin position="896"/>
        <end position="905"/>
    </location>
</feature>
<dbReference type="InterPro" id="IPR036322">
    <property type="entry name" value="WD40_repeat_dom_sf"/>
</dbReference>
<feature type="domain" description="Bromo" evidence="5">
    <location>
        <begin position="1327"/>
        <end position="1397"/>
    </location>
</feature>
<dbReference type="InterPro" id="IPR024977">
    <property type="entry name" value="Apc4-like_WD40_dom"/>
</dbReference>
<feature type="repeat" description="WD" evidence="3">
    <location>
        <begin position="422"/>
        <end position="463"/>
    </location>
</feature>
<dbReference type="EMBL" id="NEDP02004373">
    <property type="protein sequence ID" value="OWF45864.1"/>
    <property type="molecule type" value="Genomic_DNA"/>
</dbReference>
<dbReference type="STRING" id="6573.A0A210QAV9"/>
<feature type="compositionally biased region" description="Acidic residues" evidence="4">
    <location>
        <begin position="1485"/>
        <end position="1497"/>
    </location>
</feature>
<evidence type="ECO:0000256" key="4">
    <source>
        <dbReference type="SAM" id="MobiDB-lite"/>
    </source>
</evidence>
<feature type="repeat" description="WD" evidence="3">
    <location>
        <begin position="464"/>
        <end position="506"/>
    </location>
</feature>
<accession>A0A210QAV9</accession>
<reference evidence="6 7" key="1">
    <citation type="journal article" date="2017" name="Nat. Ecol. Evol.">
        <title>Scallop genome provides insights into evolution of bilaterian karyotype and development.</title>
        <authorList>
            <person name="Wang S."/>
            <person name="Zhang J."/>
            <person name="Jiao W."/>
            <person name="Li J."/>
            <person name="Xun X."/>
            <person name="Sun Y."/>
            <person name="Guo X."/>
            <person name="Huan P."/>
            <person name="Dong B."/>
            <person name="Zhang L."/>
            <person name="Hu X."/>
            <person name="Sun X."/>
            <person name="Wang J."/>
            <person name="Zhao C."/>
            <person name="Wang Y."/>
            <person name="Wang D."/>
            <person name="Huang X."/>
            <person name="Wang R."/>
            <person name="Lv J."/>
            <person name="Li Y."/>
            <person name="Zhang Z."/>
            <person name="Liu B."/>
            <person name="Lu W."/>
            <person name="Hui Y."/>
            <person name="Liang J."/>
            <person name="Zhou Z."/>
            <person name="Hou R."/>
            <person name="Li X."/>
            <person name="Liu Y."/>
            <person name="Li H."/>
            <person name="Ning X."/>
            <person name="Lin Y."/>
            <person name="Zhao L."/>
            <person name="Xing Q."/>
            <person name="Dou J."/>
            <person name="Li Y."/>
            <person name="Mao J."/>
            <person name="Guo H."/>
            <person name="Dou H."/>
            <person name="Li T."/>
            <person name="Mu C."/>
            <person name="Jiang W."/>
            <person name="Fu Q."/>
            <person name="Fu X."/>
            <person name="Miao Y."/>
            <person name="Liu J."/>
            <person name="Yu Q."/>
            <person name="Li R."/>
            <person name="Liao H."/>
            <person name="Li X."/>
            <person name="Kong Y."/>
            <person name="Jiang Z."/>
            <person name="Chourrout D."/>
            <person name="Li R."/>
            <person name="Bao Z."/>
        </authorList>
    </citation>
    <scope>NUCLEOTIDE SEQUENCE [LARGE SCALE GENOMIC DNA]</scope>
    <source>
        <strain evidence="6 7">PY_sf001</strain>
    </source>
</reference>
<dbReference type="Gene3D" id="2.130.10.10">
    <property type="entry name" value="YVTN repeat-like/Quinoprotein amine dehydrogenase"/>
    <property type="match status" value="3"/>
</dbReference>
<evidence type="ECO:0000259" key="5">
    <source>
        <dbReference type="PROSITE" id="PS50014"/>
    </source>
</evidence>
<feature type="compositionally biased region" description="Acidic residues" evidence="4">
    <location>
        <begin position="1732"/>
        <end position="1741"/>
    </location>
</feature>
<dbReference type="PROSITE" id="PS50082">
    <property type="entry name" value="WD_REPEATS_2"/>
    <property type="match status" value="5"/>
</dbReference>
<feature type="region of interest" description="Disordered" evidence="4">
    <location>
        <begin position="1271"/>
        <end position="1314"/>
    </location>
</feature>
<dbReference type="Pfam" id="PF00439">
    <property type="entry name" value="Bromodomain"/>
    <property type="match status" value="2"/>
</dbReference>
<dbReference type="GO" id="GO:0007010">
    <property type="term" value="P:cytoskeleton organization"/>
    <property type="evidence" value="ECO:0007669"/>
    <property type="project" value="TreeGrafter"/>
</dbReference>
<dbReference type="Gene3D" id="1.20.920.10">
    <property type="entry name" value="Bromodomain-like"/>
    <property type="match status" value="2"/>
</dbReference>
<dbReference type="InterPro" id="IPR057451">
    <property type="entry name" value="BRWD/PHIP_AD"/>
</dbReference>
<keyword evidence="7" id="KW-1185">Reference proteome</keyword>
<evidence type="ECO:0000256" key="2">
    <source>
        <dbReference type="PROSITE-ProRule" id="PRU00035"/>
    </source>
</evidence>
<dbReference type="SMART" id="SM00320">
    <property type="entry name" value="WD40"/>
    <property type="match status" value="8"/>
</dbReference>
<dbReference type="InterPro" id="IPR036427">
    <property type="entry name" value="Bromodomain-like_sf"/>
</dbReference>
<feature type="region of interest" description="Disordered" evidence="4">
    <location>
        <begin position="1446"/>
        <end position="1789"/>
    </location>
</feature>
<feature type="region of interest" description="Disordered" evidence="4">
    <location>
        <begin position="765"/>
        <end position="924"/>
    </location>
</feature>
<dbReference type="InterPro" id="IPR052060">
    <property type="entry name" value="Bromo_WD_repeat"/>
</dbReference>
<evidence type="ECO:0000256" key="3">
    <source>
        <dbReference type="PROSITE-ProRule" id="PRU00221"/>
    </source>
</evidence>
<dbReference type="SUPFAM" id="SSF47370">
    <property type="entry name" value="Bromodomain"/>
    <property type="match status" value="2"/>
</dbReference>
<dbReference type="SUPFAM" id="SSF50978">
    <property type="entry name" value="WD40 repeat-like"/>
    <property type="match status" value="1"/>
</dbReference>
<dbReference type="PANTHER" id="PTHR16266">
    <property type="entry name" value="WD REPEAT DOMAIN 9"/>
    <property type="match status" value="1"/>
</dbReference>
<feature type="compositionally biased region" description="Polar residues" evidence="4">
    <location>
        <begin position="1701"/>
        <end position="1728"/>
    </location>
</feature>
<dbReference type="Pfam" id="PF25437">
    <property type="entry name" value="BRWD1_N"/>
    <property type="match status" value="1"/>
</dbReference>
<feature type="repeat" description="WD" evidence="3">
    <location>
        <begin position="223"/>
        <end position="264"/>
    </location>
</feature>